<comment type="caution">
    <text evidence="4">The sequence shown here is derived from an EMBL/GenBank/DDBJ whole genome shotgun (WGS) entry which is preliminary data.</text>
</comment>
<dbReference type="Gene3D" id="3.50.50.60">
    <property type="entry name" value="FAD/NAD(P)-binding domain"/>
    <property type="match status" value="1"/>
</dbReference>
<dbReference type="InterPro" id="IPR050493">
    <property type="entry name" value="FAD-dep_Monooxygenase_BioMet"/>
</dbReference>
<dbReference type="InterPro" id="IPR036188">
    <property type="entry name" value="FAD/NAD-bd_sf"/>
</dbReference>
<name>A0A072Q3V4_9EURO</name>
<dbReference type="STRING" id="1182545.A0A072Q3V4"/>
<comment type="similarity">
    <text evidence="1">Belongs to the paxM FAD-dependent monooxygenase family.</text>
</comment>
<dbReference type="GeneID" id="25275514"/>
<gene>
    <name evidence="4" type="ORF">A1O9_00563</name>
</gene>
<evidence type="ECO:0000256" key="1">
    <source>
        <dbReference type="ARBA" id="ARBA00007992"/>
    </source>
</evidence>
<accession>A0A072Q3V4</accession>
<evidence type="ECO:0008006" key="6">
    <source>
        <dbReference type="Google" id="ProtNLM"/>
    </source>
</evidence>
<dbReference type="AlphaFoldDB" id="A0A072Q3V4"/>
<dbReference type="GO" id="GO:0004497">
    <property type="term" value="F:monooxygenase activity"/>
    <property type="evidence" value="ECO:0007669"/>
    <property type="project" value="UniProtKB-KW"/>
</dbReference>
<evidence type="ECO:0000313" key="5">
    <source>
        <dbReference type="Proteomes" id="UP000027920"/>
    </source>
</evidence>
<dbReference type="HOGENOM" id="CLU_2196962_0_0_1"/>
<keyword evidence="2" id="KW-0560">Oxidoreductase</keyword>
<dbReference type="EMBL" id="AMGV01000001">
    <property type="protein sequence ID" value="KEF62590.1"/>
    <property type="molecule type" value="Genomic_DNA"/>
</dbReference>
<evidence type="ECO:0000256" key="3">
    <source>
        <dbReference type="ARBA" id="ARBA00023033"/>
    </source>
</evidence>
<dbReference type="SUPFAM" id="SSF51905">
    <property type="entry name" value="FAD/NAD(P)-binding domain"/>
    <property type="match status" value="1"/>
</dbReference>
<organism evidence="4 5">
    <name type="scientific">Exophiala aquamarina CBS 119918</name>
    <dbReference type="NCBI Taxonomy" id="1182545"/>
    <lineage>
        <taxon>Eukaryota</taxon>
        <taxon>Fungi</taxon>
        <taxon>Dikarya</taxon>
        <taxon>Ascomycota</taxon>
        <taxon>Pezizomycotina</taxon>
        <taxon>Eurotiomycetes</taxon>
        <taxon>Chaetothyriomycetidae</taxon>
        <taxon>Chaetothyriales</taxon>
        <taxon>Herpotrichiellaceae</taxon>
        <taxon>Exophiala</taxon>
    </lineage>
</organism>
<keyword evidence="5" id="KW-1185">Reference proteome</keyword>
<dbReference type="PANTHER" id="PTHR13789">
    <property type="entry name" value="MONOOXYGENASE"/>
    <property type="match status" value="1"/>
</dbReference>
<keyword evidence="3" id="KW-0503">Monooxygenase</keyword>
<dbReference type="RefSeq" id="XP_013265180.1">
    <property type="nucleotide sequence ID" value="XM_013409726.1"/>
</dbReference>
<dbReference type="OrthoDB" id="40579at2759"/>
<dbReference type="Proteomes" id="UP000027920">
    <property type="component" value="Unassembled WGS sequence"/>
</dbReference>
<evidence type="ECO:0000313" key="4">
    <source>
        <dbReference type="EMBL" id="KEF62590.1"/>
    </source>
</evidence>
<dbReference type="PANTHER" id="PTHR13789:SF314">
    <property type="entry name" value="FAD-BINDING DOMAIN-CONTAINING PROTEIN"/>
    <property type="match status" value="1"/>
</dbReference>
<evidence type="ECO:0000256" key="2">
    <source>
        <dbReference type="ARBA" id="ARBA00023002"/>
    </source>
</evidence>
<reference evidence="4 5" key="1">
    <citation type="submission" date="2013-03" db="EMBL/GenBank/DDBJ databases">
        <title>The Genome Sequence of Exophiala aquamarina CBS 119918.</title>
        <authorList>
            <consortium name="The Broad Institute Genomics Platform"/>
            <person name="Cuomo C."/>
            <person name="de Hoog S."/>
            <person name="Gorbushina A."/>
            <person name="Walker B."/>
            <person name="Young S.K."/>
            <person name="Zeng Q."/>
            <person name="Gargeya S."/>
            <person name="Fitzgerald M."/>
            <person name="Haas B."/>
            <person name="Abouelleil A."/>
            <person name="Allen A.W."/>
            <person name="Alvarado L."/>
            <person name="Arachchi H.M."/>
            <person name="Berlin A.M."/>
            <person name="Chapman S.B."/>
            <person name="Gainer-Dewar J."/>
            <person name="Goldberg J."/>
            <person name="Griggs A."/>
            <person name="Gujja S."/>
            <person name="Hansen M."/>
            <person name="Howarth C."/>
            <person name="Imamovic A."/>
            <person name="Ireland A."/>
            <person name="Larimer J."/>
            <person name="McCowan C."/>
            <person name="Murphy C."/>
            <person name="Pearson M."/>
            <person name="Poon T.W."/>
            <person name="Priest M."/>
            <person name="Roberts A."/>
            <person name="Saif S."/>
            <person name="Shea T."/>
            <person name="Sisk P."/>
            <person name="Sykes S."/>
            <person name="Wortman J."/>
            <person name="Nusbaum C."/>
            <person name="Birren B."/>
        </authorList>
    </citation>
    <scope>NUCLEOTIDE SEQUENCE [LARGE SCALE GENOMIC DNA]</scope>
    <source>
        <strain evidence="4 5">CBS 119918</strain>
    </source>
</reference>
<proteinExistence type="inferred from homology"/>
<sequence>MLPFGGQGSNQAIEDAGALGVVLAGVETPAEVPARLKVFESVRIRRVSVIQLLSTTRAGTEKTVEEALKQYVSPGTRVPGSLAERNWDAYSHCGGFGGRQDESDKLTG</sequence>
<dbReference type="VEuPathDB" id="FungiDB:A1O9_00563"/>
<protein>
    <recommendedName>
        <fullName evidence="6">FAD-binding domain-containing protein</fullName>
    </recommendedName>
</protein>